<dbReference type="GO" id="GO:0003677">
    <property type="term" value="F:DNA binding"/>
    <property type="evidence" value="ECO:0007669"/>
    <property type="project" value="UniProtKB-KW"/>
</dbReference>
<dbReference type="Proteomes" id="UP000468735">
    <property type="component" value="Unassembled WGS sequence"/>
</dbReference>
<dbReference type="OrthoDB" id="3359450at2"/>
<gene>
    <name evidence="12" type="ORF">F8566_20055</name>
</gene>
<keyword evidence="8" id="KW-0460">Magnesium</keyword>
<protein>
    <submittedName>
        <fullName evidence="12">Crossover junction endodeoxyribonuclease RuvC</fullName>
    </submittedName>
</protein>
<keyword evidence="6" id="KW-0227">DNA damage</keyword>
<evidence type="ECO:0000256" key="2">
    <source>
        <dbReference type="ARBA" id="ARBA00022490"/>
    </source>
</evidence>
<dbReference type="InterPro" id="IPR036397">
    <property type="entry name" value="RNaseH_sf"/>
</dbReference>
<dbReference type="EMBL" id="WBMT01000009">
    <property type="protein sequence ID" value="KAB2347308.1"/>
    <property type="molecule type" value="Genomic_DNA"/>
</dbReference>
<dbReference type="GO" id="GO:0004520">
    <property type="term" value="F:DNA endonuclease activity"/>
    <property type="evidence" value="ECO:0007669"/>
    <property type="project" value="InterPro"/>
</dbReference>
<dbReference type="PRINTS" id="PR00696">
    <property type="entry name" value="RSOLVASERUVC"/>
</dbReference>
<evidence type="ECO:0000256" key="10">
    <source>
        <dbReference type="ARBA" id="ARBA00023172"/>
    </source>
</evidence>
<dbReference type="GO" id="GO:0046872">
    <property type="term" value="F:metal ion binding"/>
    <property type="evidence" value="ECO:0007669"/>
    <property type="project" value="UniProtKB-KW"/>
</dbReference>
<keyword evidence="10" id="KW-0233">DNA recombination</keyword>
<reference evidence="12 13" key="1">
    <citation type="submission" date="2019-09" db="EMBL/GenBank/DDBJ databases">
        <title>Actinomadura physcomitrii sp. nov., a novel actinomycete isolated from moss [Physcomitrium sphaericum (Ludw) Fuernr].</title>
        <authorList>
            <person name="Zhuang X."/>
            <person name="Liu C."/>
        </authorList>
    </citation>
    <scope>NUCLEOTIDE SEQUENCE [LARGE SCALE GENOMIC DNA]</scope>
    <source>
        <strain evidence="12 13">HMC1</strain>
    </source>
</reference>
<comment type="caution">
    <text evidence="12">The sequence shown here is derived from an EMBL/GenBank/DDBJ whole genome shotgun (WGS) entry which is preliminary data.</text>
</comment>
<keyword evidence="2" id="KW-0963">Cytoplasm</keyword>
<comment type="similarity">
    <text evidence="1">Belongs to the RuvC family.</text>
</comment>
<dbReference type="Gene3D" id="3.30.420.10">
    <property type="entry name" value="Ribonuclease H-like superfamily/Ribonuclease H"/>
    <property type="match status" value="1"/>
</dbReference>
<keyword evidence="7" id="KW-0378">Hydrolase</keyword>
<name>A0A6H9YQ97_9ACTN</name>
<dbReference type="GO" id="GO:0016787">
    <property type="term" value="F:hydrolase activity"/>
    <property type="evidence" value="ECO:0007669"/>
    <property type="project" value="UniProtKB-KW"/>
</dbReference>
<dbReference type="Pfam" id="PF02075">
    <property type="entry name" value="RuvC"/>
    <property type="match status" value="1"/>
</dbReference>
<accession>A0A6H9YQ97</accession>
<evidence type="ECO:0000256" key="9">
    <source>
        <dbReference type="ARBA" id="ARBA00023125"/>
    </source>
</evidence>
<dbReference type="AlphaFoldDB" id="A0A6H9YQ97"/>
<keyword evidence="9" id="KW-0238">DNA-binding</keyword>
<keyword evidence="11" id="KW-0234">DNA repair</keyword>
<evidence type="ECO:0000256" key="1">
    <source>
        <dbReference type="ARBA" id="ARBA00009518"/>
    </source>
</evidence>
<keyword evidence="4" id="KW-0479">Metal-binding</keyword>
<dbReference type="GO" id="GO:0006281">
    <property type="term" value="P:DNA repair"/>
    <property type="evidence" value="ECO:0007669"/>
    <property type="project" value="UniProtKB-KW"/>
</dbReference>
<organism evidence="12 13">
    <name type="scientific">Actinomadura rudentiformis</name>
    <dbReference type="NCBI Taxonomy" id="359158"/>
    <lineage>
        <taxon>Bacteria</taxon>
        <taxon>Bacillati</taxon>
        <taxon>Actinomycetota</taxon>
        <taxon>Actinomycetes</taxon>
        <taxon>Streptosporangiales</taxon>
        <taxon>Thermomonosporaceae</taxon>
        <taxon>Actinomadura</taxon>
    </lineage>
</organism>
<dbReference type="SUPFAM" id="SSF53098">
    <property type="entry name" value="Ribonuclease H-like"/>
    <property type="match status" value="1"/>
</dbReference>
<keyword evidence="13" id="KW-1185">Reference proteome</keyword>
<dbReference type="GO" id="GO:0006310">
    <property type="term" value="P:DNA recombination"/>
    <property type="evidence" value="ECO:0007669"/>
    <property type="project" value="UniProtKB-KW"/>
</dbReference>
<evidence type="ECO:0000256" key="8">
    <source>
        <dbReference type="ARBA" id="ARBA00022842"/>
    </source>
</evidence>
<evidence type="ECO:0000256" key="11">
    <source>
        <dbReference type="ARBA" id="ARBA00023204"/>
    </source>
</evidence>
<proteinExistence type="inferred from homology"/>
<evidence type="ECO:0000313" key="12">
    <source>
        <dbReference type="EMBL" id="KAB2347308.1"/>
    </source>
</evidence>
<dbReference type="InterPro" id="IPR002176">
    <property type="entry name" value="X-over_junc_endoDNase_RuvC"/>
</dbReference>
<evidence type="ECO:0000256" key="5">
    <source>
        <dbReference type="ARBA" id="ARBA00022759"/>
    </source>
</evidence>
<dbReference type="PANTHER" id="PTHR30194">
    <property type="entry name" value="CROSSOVER JUNCTION ENDODEOXYRIBONUCLEASE RUVC"/>
    <property type="match status" value="1"/>
</dbReference>
<evidence type="ECO:0000256" key="6">
    <source>
        <dbReference type="ARBA" id="ARBA00022763"/>
    </source>
</evidence>
<dbReference type="RefSeq" id="WP_151562015.1">
    <property type="nucleotide sequence ID" value="NZ_WBMT01000009.1"/>
</dbReference>
<evidence type="ECO:0000256" key="7">
    <source>
        <dbReference type="ARBA" id="ARBA00022801"/>
    </source>
</evidence>
<keyword evidence="3" id="KW-0540">Nuclease</keyword>
<keyword evidence="5" id="KW-0255">Endonuclease</keyword>
<dbReference type="InterPro" id="IPR012337">
    <property type="entry name" value="RNaseH-like_sf"/>
</dbReference>
<dbReference type="PANTHER" id="PTHR30194:SF3">
    <property type="entry name" value="CROSSOVER JUNCTION ENDODEOXYRIBONUCLEASE RUVC"/>
    <property type="match status" value="1"/>
</dbReference>
<evidence type="ECO:0000256" key="3">
    <source>
        <dbReference type="ARBA" id="ARBA00022722"/>
    </source>
</evidence>
<sequence>MTPQVMGIDLAAACSGIAMPRGTTHVIREPKARGKKRCLLDDLDRIDHVEEHVAGLLAHYAVDLAVIEDYAAGIKSAAAHRLAEIGGVVRLACHRAGVPIALVNVMHLKIYATGNGHAEKRDMAIAAYKRWNSAEFATDDECDAAWLRSMGMRRLGHPLEDLPQTHLAAMGKVAWPEVAEREAPC</sequence>
<evidence type="ECO:0000313" key="13">
    <source>
        <dbReference type="Proteomes" id="UP000468735"/>
    </source>
</evidence>
<evidence type="ECO:0000256" key="4">
    <source>
        <dbReference type="ARBA" id="ARBA00022723"/>
    </source>
</evidence>